<name>A0AAD9ZKT9_9ROSI</name>
<gene>
    <name evidence="3" type="ORF">Dsin_030300</name>
</gene>
<dbReference type="InterPro" id="IPR026960">
    <property type="entry name" value="RVT-Znf"/>
</dbReference>
<evidence type="ECO:0000256" key="1">
    <source>
        <dbReference type="SAM" id="SignalP"/>
    </source>
</evidence>
<comment type="caution">
    <text evidence="3">The sequence shown here is derived from an EMBL/GenBank/DDBJ whole genome shotgun (WGS) entry which is preliminary data.</text>
</comment>
<evidence type="ECO:0000259" key="2">
    <source>
        <dbReference type="Pfam" id="PF13966"/>
    </source>
</evidence>
<dbReference type="PANTHER" id="PTHR33116:SF86">
    <property type="entry name" value="REVERSE TRANSCRIPTASE DOMAIN-CONTAINING PROTEIN"/>
    <property type="match status" value="1"/>
</dbReference>
<feature type="domain" description="Reverse transcriptase zinc-binding" evidence="2">
    <location>
        <begin position="209"/>
        <end position="300"/>
    </location>
</feature>
<dbReference type="PANTHER" id="PTHR33116">
    <property type="entry name" value="REVERSE TRANSCRIPTASE ZINC-BINDING DOMAIN-CONTAINING PROTEIN-RELATED-RELATED"/>
    <property type="match status" value="1"/>
</dbReference>
<evidence type="ECO:0000313" key="3">
    <source>
        <dbReference type="EMBL" id="KAK3183014.1"/>
    </source>
</evidence>
<feature type="chain" id="PRO_5042092192" description="Reverse transcriptase zinc-binding domain-containing protein" evidence="1">
    <location>
        <begin position="19"/>
        <end position="418"/>
    </location>
</feature>
<keyword evidence="1" id="KW-0732">Signal</keyword>
<dbReference type="EMBL" id="JANJYJ010000010">
    <property type="protein sequence ID" value="KAK3183014.1"/>
    <property type="molecule type" value="Genomic_DNA"/>
</dbReference>
<dbReference type="AlphaFoldDB" id="A0AAD9ZKT9"/>
<feature type="signal peptide" evidence="1">
    <location>
        <begin position="1"/>
        <end position="18"/>
    </location>
</feature>
<protein>
    <recommendedName>
        <fullName evidence="2">Reverse transcriptase zinc-binding domain-containing protein</fullName>
    </recommendedName>
</protein>
<keyword evidence="4" id="KW-1185">Reference proteome</keyword>
<sequence length="418" mass="47917">MSLFQILLSLFKELGAMCSKFWWGSKDGKRKISWISWYNLCKPKSHGGLGFKELSAFNQSLWAKQAWMILNDPETLAARVLKAKYFRTSNFLSASTKVSCSHMWRSLIWGRDLLVKGLRWGVGDGNKIRVFKNQWIPRPISFKPITTDPRNDVKVADILDKDHHRWDIGKLNEVMLPIDKDVILTIPISWRICSDFLLWHYDKSGVYNVQSGYHVACAQKLEASASNSSISCNWWTTLWKLNLPPKVRIFVWRACLNVLPTMKMLRIKKVVVSSRSHNCGDVPESTSYGLFGCKEARKIWRLANFEKMLISVEHMSVMEVFMYVLSLSKKEALTHFCMLAWAIWENRNSFLNCDRSKQAELVVSGAKAMLAEFQNSRLVVHTGPSSLHPRSWPEWIAPPPDTLKLNTAAASRSSNKST</sequence>
<reference evidence="3" key="1">
    <citation type="journal article" date="2023" name="Plant J.">
        <title>Genome sequences and population genomics provide insights into the demographic history, inbreeding, and mutation load of two 'living fossil' tree species of Dipteronia.</title>
        <authorList>
            <person name="Feng Y."/>
            <person name="Comes H.P."/>
            <person name="Chen J."/>
            <person name="Zhu S."/>
            <person name="Lu R."/>
            <person name="Zhang X."/>
            <person name="Li P."/>
            <person name="Qiu J."/>
            <person name="Olsen K.M."/>
            <person name="Qiu Y."/>
        </authorList>
    </citation>
    <scope>NUCLEOTIDE SEQUENCE</scope>
    <source>
        <strain evidence="3">NBL</strain>
    </source>
</reference>
<proteinExistence type="predicted"/>
<dbReference type="Pfam" id="PF13966">
    <property type="entry name" value="zf-RVT"/>
    <property type="match status" value="1"/>
</dbReference>
<organism evidence="3 4">
    <name type="scientific">Dipteronia sinensis</name>
    <dbReference type="NCBI Taxonomy" id="43782"/>
    <lineage>
        <taxon>Eukaryota</taxon>
        <taxon>Viridiplantae</taxon>
        <taxon>Streptophyta</taxon>
        <taxon>Embryophyta</taxon>
        <taxon>Tracheophyta</taxon>
        <taxon>Spermatophyta</taxon>
        <taxon>Magnoliopsida</taxon>
        <taxon>eudicotyledons</taxon>
        <taxon>Gunneridae</taxon>
        <taxon>Pentapetalae</taxon>
        <taxon>rosids</taxon>
        <taxon>malvids</taxon>
        <taxon>Sapindales</taxon>
        <taxon>Sapindaceae</taxon>
        <taxon>Hippocastanoideae</taxon>
        <taxon>Acereae</taxon>
        <taxon>Dipteronia</taxon>
    </lineage>
</organism>
<accession>A0AAD9ZKT9</accession>
<evidence type="ECO:0000313" key="4">
    <source>
        <dbReference type="Proteomes" id="UP001281410"/>
    </source>
</evidence>
<dbReference type="Proteomes" id="UP001281410">
    <property type="component" value="Unassembled WGS sequence"/>
</dbReference>